<protein>
    <submittedName>
        <fullName evidence="1">ABC transporter HlyB/MsbA family protein</fullName>
    </submittedName>
</protein>
<dbReference type="InterPro" id="IPR027417">
    <property type="entry name" value="P-loop_NTPase"/>
</dbReference>
<sequence>MGRLLDFLATKPSLILSLNPKLVPAQIQLVIQFDNVSFCYSDGSDAANISFTLRLGETVALVGENVKLLTRLYDPTAVFGSMAQI</sequence>
<dbReference type="Proteomes" id="UP001050975">
    <property type="component" value="Unassembled WGS sequence"/>
</dbReference>
<accession>A0AAV3XE57</accession>
<reference evidence="1" key="1">
    <citation type="submission" date="2019-10" db="EMBL/GenBank/DDBJ databases">
        <title>Draft genome sequece of Microseira wollei NIES-4236.</title>
        <authorList>
            <person name="Yamaguchi H."/>
            <person name="Suzuki S."/>
            <person name="Kawachi M."/>
        </authorList>
    </citation>
    <scope>NUCLEOTIDE SEQUENCE</scope>
    <source>
        <strain evidence="1">NIES-4236</strain>
    </source>
</reference>
<evidence type="ECO:0000313" key="1">
    <source>
        <dbReference type="EMBL" id="GET40175.1"/>
    </source>
</evidence>
<dbReference type="EMBL" id="BLAY01000083">
    <property type="protein sequence ID" value="GET40175.1"/>
    <property type="molecule type" value="Genomic_DNA"/>
</dbReference>
<keyword evidence="2" id="KW-1185">Reference proteome</keyword>
<evidence type="ECO:0000313" key="2">
    <source>
        <dbReference type="Proteomes" id="UP001050975"/>
    </source>
</evidence>
<gene>
    <name evidence="1" type="ORF">MiSe_49830</name>
</gene>
<name>A0AAV3XE57_9CYAN</name>
<dbReference type="RefSeq" id="WP_226585990.1">
    <property type="nucleotide sequence ID" value="NZ_BLAY01000083.1"/>
</dbReference>
<proteinExistence type="predicted"/>
<dbReference type="Gene3D" id="3.40.50.300">
    <property type="entry name" value="P-loop containing nucleotide triphosphate hydrolases"/>
    <property type="match status" value="1"/>
</dbReference>
<dbReference type="AlphaFoldDB" id="A0AAV3XE57"/>
<organism evidence="1 2">
    <name type="scientific">Microseira wollei NIES-4236</name>
    <dbReference type="NCBI Taxonomy" id="2530354"/>
    <lineage>
        <taxon>Bacteria</taxon>
        <taxon>Bacillati</taxon>
        <taxon>Cyanobacteriota</taxon>
        <taxon>Cyanophyceae</taxon>
        <taxon>Oscillatoriophycideae</taxon>
        <taxon>Aerosakkonematales</taxon>
        <taxon>Aerosakkonemataceae</taxon>
        <taxon>Microseira</taxon>
    </lineage>
</organism>
<comment type="caution">
    <text evidence="1">The sequence shown here is derived from an EMBL/GenBank/DDBJ whole genome shotgun (WGS) entry which is preliminary data.</text>
</comment>
<dbReference type="SUPFAM" id="SSF52540">
    <property type="entry name" value="P-loop containing nucleoside triphosphate hydrolases"/>
    <property type="match status" value="1"/>
</dbReference>